<evidence type="ECO:0000313" key="3">
    <source>
        <dbReference type="Proteomes" id="UP000274513"/>
    </source>
</evidence>
<proteinExistence type="predicted"/>
<dbReference type="GeneID" id="55006565"/>
<dbReference type="Proteomes" id="UP000274513">
    <property type="component" value="Segment"/>
</dbReference>
<evidence type="ECO:0000256" key="1">
    <source>
        <dbReference type="SAM" id="MobiDB-lite"/>
    </source>
</evidence>
<dbReference type="KEGG" id="vg:55006565"/>
<reference evidence="2 3" key="1">
    <citation type="submission" date="2018-09" db="EMBL/GenBank/DDBJ databases">
        <authorList>
            <person name="Rimple P.A."/>
            <person name="Stoner T.H."/>
            <person name="Garlena R.A."/>
            <person name="Russell D.A."/>
            <person name="Pope W.H."/>
            <person name="Jacobs-Sera D."/>
            <person name="Hatfull G.F."/>
        </authorList>
    </citation>
    <scope>NUCLEOTIDE SEQUENCE [LARGE SCALE GENOMIC DNA]</scope>
</reference>
<accession>A0A3G2KEX2</accession>
<dbReference type="RefSeq" id="YP_009815341.1">
    <property type="nucleotide sequence ID" value="NC_048092.1"/>
</dbReference>
<dbReference type="EMBL" id="MH834605">
    <property type="protein sequence ID" value="AYN57475.1"/>
    <property type="molecule type" value="Genomic_DNA"/>
</dbReference>
<name>A0A3G2KEX2_9CAUD</name>
<protein>
    <submittedName>
        <fullName evidence="2">Uncharacterized protein</fullName>
    </submittedName>
</protein>
<keyword evidence="3" id="KW-1185">Reference proteome</keyword>
<sequence length="36" mass="3499">MIAERAGSIPHGPPVGSPVALTLGTSGPATKRLTSA</sequence>
<feature type="compositionally biased region" description="Polar residues" evidence="1">
    <location>
        <begin position="23"/>
        <end position="36"/>
    </location>
</feature>
<feature type="region of interest" description="Disordered" evidence="1">
    <location>
        <begin position="1"/>
        <end position="36"/>
    </location>
</feature>
<organism evidence="2 3">
    <name type="scientific">Arthrobacter phage Constance</name>
    <dbReference type="NCBI Taxonomy" id="2419950"/>
    <lineage>
        <taxon>Viruses</taxon>
        <taxon>Duplodnaviria</taxon>
        <taxon>Heunggongvirae</taxon>
        <taxon>Uroviricota</taxon>
        <taxon>Caudoviricetes</taxon>
        <taxon>Bridgettevirus</taxon>
        <taxon>Bridgettevirus constance</taxon>
    </lineage>
</organism>
<gene>
    <name evidence="2" type="primary">68</name>
    <name evidence="2" type="ORF">PBI_CONSTANCE_68</name>
</gene>
<evidence type="ECO:0000313" key="2">
    <source>
        <dbReference type="EMBL" id="AYN57475.1"/>
    </source>
</evidence>